<sequence>MNSLGMTEQLLIALSLSIVALGLGTLLLLRPVVISLQGDVVRFRKSLLYPRFDVCSSKDIVGVEVDWLQNTSRCDVILSTATIKHRVSVLYAEMNPYEIKDLLIRNGVGGLKK</sequence>
<dbReference type="AlphaFoldDB" id="A0A5C5USJ7"/>
<gene>
    <name evidence="1" type="ORF">KOR42_55770</name>
</gene>
<comment type="caution">
    <text evidence="1">The sequence shown here is derived from an EMBL/GenBank/DDBJ whole genome shotgun (WGS) entry which is preliminary data.</text>
</comment>
<reference evidence="1 2" key="1">
    <citation type="submission" date="2019-02" db="EMBL/GenBank/DDBJ databases">
        <title>Deep-cultivation of Planctomycetes and their phenomic and genomic characterization uncovers novel biology.</title>
        <authorList>
            <person name="Wiegand S."/>
            <person name="Jogler M."/>
            <person name="Boedeker C."/>
            <person name="Pinto D."/>
            <person name="Vollmers J."/>
            <person name="Rivas-Marin E."/>
            <person name="Kohn T."/>
            <person name="Peeters S.H."/>
            <person name="Heuer A."/>
            <person name="Rast P."/>
            <person name="Oberbeckmann S."/>
            <person name="Bunk B."/>
            <person name="Jeske O."/>
            <person name="Meyerdierks A."/>
            <person name="Storesund J.E."/>
            <person name="Kallscheuer N."/>
            <person name="Luecker S."/>
            <person name="Lage O.M."/>
            <person name="Pohl T."/>
            <person name="Merkel B.J."/>
            <person name="Hornburger P."/>
            <person name="Mueller R.-W."/>
            <person name="Bruemmer F."/>
            <person name="Labrenz M."/>
            <person name="Spormann A.M."/>
            <person name="Op Den Camp H."/>
            <person name="Overmann J."/>
            <person name="Amann R."/>
            <person name="Jetten M.S.M."/>
            <person name="Mascher T."/>
            <person name="Medema M.H."/>
            <person name="Devos D.P."/>
            <person name="Kaster A.-K."/>
            <person name="Ovreas L."/>
            <person name="Rohde M."/>
            <person name="Galperin M.Y."/>
            <person name="Jogler C."/>
        </authorList>
    </citation>
    <scope>NUCLEOTIDE SEQUENCE [LARGE SCALE GENOMIC DNA]</scope>
    <source>
        <strain evidence="1 2">KOR42</strain>
    </source>
</reference>
<evidence type="ECO:0000313" key="1">
    <source>
        <dbReference type="EMBL" id="TWT29136.1"/>
    </source>
</evidence>
<dbReference type="EMBL" id="SIHI01000146">
    <property type="protein sequence ID" value="TWT29136.1"/>
    <property type="molecule type" value="Genomic_DNA"/>
</dbReference>
<proteinExistence type="predicted"/>
<name>A0A5C5USJ7_9PLAN</name>
<evidence type="ECO:0000313" key="2">
    <source>
        <dbReference type="Proteomes" id="UP000317243"/>
    </source>
</evidence>
<keyword evidence="2" id="KW-1185">Reference proteome</keyword>
<accession>A0A5C5USJ7</accession>
<dbReference type="Proteomes" id="UP000317243">
    <property type="component" value="Unassembled WGS sequence"/>
</dbReference>
<protein>
    <submittedName>
        <fullName evidence="1">Uncharacterized protein</fullName>
    </submittedName>
</protein>
<organism evidence="1 2">
    <name type="scientific">Thalassoglobus neptunius</name>
    <dbReference type="NCBI Taxonomy" id="1938619"/>
    <lineage>
        <taxon>Bacteria</taxon>
        <taxon>Pseudomonadati</taxon>
        <taxon>Planctomycetota</taxon>
        <taxon>Planctomycetia</taxon>
        <taxon>Planctomycetales</taxon>
        <taxon>Planctomycetaceae</taxon>
        <taxon>Thalassoglobus</taxon>
    </lineage>
</organism>